<reference evidence="2 3" key="1">
    <citation type="submission" date="2017-06" db="EMBL/GenBank/DDBJ databases">
        <authorList>
            <person name="Kim H.J."/>
            <person name="Triplett B.A."/>
        </authorList>
    </citation>
    <scope>NUCLEOTIDE SEQUENCE [LARGE SCALE GENOMIC DNA]</scope>
    <source>
        <strain evidence="2 3">DSM 29150</strain>
    </source>
</reference>
<dbReference type="RefSeq" id="WP_089381980.1">
    <property type="nucleotide sequence ID" value="NZ_FZNT01000006.1"/>
</dbReference>
<feature type="transmembrane region" description="Helical" evidence="1">
    <location>
        <begin position="49"/>
        <end position="71"/>
    </location>
</feature>
<keyword evidence="1" id="KW-0812">Transmembrane</keyword>
<proteinExistence type="predicted"/>
<dbReference type="OrthoDB" id="965642at2"/>
<evidence type="ECO:0000256" key="1">
    <source>
        <dbReference type="SAM" id="Phobius"/>
    </source>
</evidence>
<protein>
    <recommendedName>
        <fullName evidence="4">Zinc-ribbon domain-containing protein</fullName>
    </recommendedName>
</protein>
<evidence type="ECO:0000313" key="2">
    <source>
        <dbReference type="EMBL" id="SNR60912.1"/>
    </source>
</evidence>
<organism evidence="2 3">
    <name type="scientific">Lutibacter agarilyticus</name>
    <dbReference type="NCBI Taxonomy" id="1109740"/>
    <lineage>
        <taxon>Bacteria</taxon>
        <taxon>Pseudomonadati</taxon>
        <taxon>Bacteroidota</taxon>
        <taxon>Flavobacteriia</taxon>
        <taxon>Flavobacteriales</taxon>
        <taxon>Flavobacteriaceae</taxon>
        <taxon>Lutibacter</taxon>
    </lineage>
</organism>
<keyword evidence="1" id="KW-1133">Transmembrane helix</keyword>
<sequence length="181" mass="20918">MTNKICTNCETENSINSKYCKQCGFELPNIKIETPPIQETELKNNKKKITSVVIGIIAFAVSYFAVQNFLFKPTFDKQMMEVASLINESCPIMVDSETRLDNSISLPENIFQYNYTLINLEKADVNTEDMRNFLEPTLTNSVKTTPQMEIQRENKMTINYHYKDKNGEFLLLISITPDKYE</sequence>
<dbReference type="Proteomes" id="UP000198384">
    <property type="component" value="Unassembled WGS sequence"/>
</dbReference>
<accession>A0A238XQF0</accession>
<name>A0A238XQF0_9FLAO</name>
<gene>
    <name evidence="2" type="ORF">SAMN06265371_106226</name>
</gene>
<dbReference type="AlphaFoldDB" id="A0A238XQF0"/>
<evidence type="ECO:0000313" key="3">
    <source>
        <dbReference type="Proteomes" id="UP000198384"/>
    </source>
</evidence>
<keyword evidence="3" id="KW-1185">Reference proteome</keyword>
<dbReference type="EMBL" id="FZNT01000006">
    <property type="protein sequence ID" value="SNR60912.1"/>
    <property type="molecule type" value="Genomic_DNA"/>
</dbReference>
<evidence type="ECO:0008006" key="4">
    <source>
        <dbReference type="Google" id="ProtNLM"/>
    </source>
</evidence>
<keyword evidence="1" id="KW-0472">Membrane</keyword>